<dbReference type="EMBL" id="JBAMMX010000015">
    <property type="protein sequence ID" value="KAK6926308.1"/>
    <property type="molecule type" value="Genomic_DNA"/>
</dbReference>
<dbReference type="Pfam" id="PF20431">
    <property type="entry name" value="E_motif"/>
    <property type="match status" value="1"/>
</dbReference>
<feature type="repeat" description="PPR" evidence="2">
    <location>
        <begin position="111"/>
        <end position="145"/>
    </location>
</feature>
<dbReference type="GO" id="GO:0009451">
    <property type="term" value="P:RNA modification"/>
    <property type="evidence" value="ECO:0007669"/>
    <property type="project" value="InterPro"/>
</dbReference>
<dbReference type="Pfam" id="PF12854">
    <property type="entry name" value="PPR_1"/>
    <property type="match status" value="1"/>
</dbReference>
<keyword evidence="4" id="KW-1185">Reference proteome</keyword>
<reference evidence="3 4" key="1">
    <citation type="submission" date="2023-12" db="EMBL/GenBank/DDBJ databases">
        <title>A high-quality genome assembly for Dillenia turbinata (Dilleniales).</title>
        <authorList>
            <person name="Chanderbali A."/>
        </authorList>
    </citation>
    <scope>NUCLEOTIDE SEQUENCE [LARGE SCALE GENOMIC DNA]</scope>
    <source>
        <strain evidence="3">LSX21</strain>
        <tissue evidence="3">Leaf</tissue>
    </source>
</reference>
<sequence length="390" mass="43245">MCEDNVKVDAVTMVKVLLACSHLGDKEYVDYAMRHIEENNVEIDVYLGNTMINLYGRFGLVELAHGDMMAAKVKPDKITVASVLCACAHLGLLDMGRAIHDYICEHGLKADVFVGNALIDMYCKCGSVEKAFEVFREMKMKDSVSWTAVIEGPAVNGFSDAAVDLFMQMLREGIKPTEGTFVGILLACAHSGQVDIGLEYFETMKIRATNEAYGCVVDLLSHSGDLDGAYEFIRKMPIAPDDVIWRILLSACKLHGNVILAEVAANKLLELDPCNSGNYVLLSSTYAGADRWADAIRTRELMEDGDIQKPSGSSAIETDRVSLPSGVMSSLDAKMFVTTELAVMDIVFELAILKRISWLAVDHKMLRNTQLQVYLLFRSILIKRRQHQEK</sequence>
<dbReference type="InterPro" id="IPR002885">
    <property type="entry name" value="PPR_rpt"/>
</dbReference>
<evidence type="ECO:0000313" key="4">
    <source>
        <dbReference type="Proteomes" id="UP001370490"/>
    </source>
</evidence>
<name>A0AAN8VEU3_9MAGN</name>
<dbReference type="NCBIfam" id="TIGR00756">
    <property type="entry name" value="PPR"/>
    <property type="match status" value="2"/>
</dbReference>
<dbReference type="AlphaFoldDB" id="A0AAN8VEU3"/>
<dbReference type="Gene3D" id="1.25.40.10">
    <property type="entry name" value="Tetratricopeptide repeat domain"/>
    <property type="match status" value="3"/>
</dbReference>
<accession>A0AAN8VEU3</accession>
<dbReference type="FunFam" id="1.25.40.10:FF:000090">
    <property type="entry name" value="Pentatricopeptide repeat-containing protein, chloroplastic"/>
    <property type="match status" value="1"/>
</dbReference>
<comment type="caution">
    <text evidence="3">The sequence shown here is derived from an EMBL/GenBank/DDBJ whole genome shotgun (WGS) entry which is preliminary data.</text>
</comment>
<dbReference type="InterPro" id="IPR046960">
    <property type="entry name" value="PPR_At4g14850-like_plant"/>
</dbReference>
<dbReference type="InterPro" id="IPR011990">
    <property type="entry name" value="TPR-like_helical_dom_sf"/>
</dbReference>
<dbReference type="Proteomes" id="UP001370490">
    <property type="component" value="Unassembled WGS sequence"/>
</dbReference>
<gene>
    <name evidence="3" type="ORF">RJ641_008027</name>
</gene>
<proteinExistence type="predicted"/>
<keyword evidence="1" id="KW-0677">Repeat</keyword>
<dbReference type="GO" id="GO:0003723">
    <property type="term" value="F:RNA binding"/>
    <property type="evidence" value="ECO:0007669"/>
    <property type="project" value="InterPro"/>
</dbReference>
<evidence type="ECO:0000313" key="3">
    <source>
        <dbReference type="EMBL" id="KAK6926308.1"/>
    </source>
</evidence>
<dbReference type="InterPro" id="IPR046848">
    <property type="entry name" value="E_motif"/>
</dbReference>
<dbReference type="PANTHER" id="PTHR47926:SF440">
    <property type="entry name" value="REPEAT-CONTAINING PROTEIN, PUTATIVE-RELATED"/>
    <property type="match status" value="1"/>
</dbReference>
<dbReference type="PROSITE" id="PS51375">
    <property type="entry name" value="PPR"/>
    <property type="match status" value="1"/>
</dbReference>
<evidence type="ECO:0000256" key="2">
    <source>
        <dbReference type="PROSITE-ProRule" id="PRU00708"/>
    </source>
</evidence>
<protein>
    <submittedName>
        <fullName evidence="3">Pentatricopeptide repeat</fullName>
    </submittedName>
</protein>
<dbReference type="Pfam" id="PF01535">
    <property type="entry name" value="PPR"/>
    <property type="match status" value="3"/>
</dbReference>
<dbReference type="PANTHER" id="PTHR47926">
    <property type="entry name" value="PENTATRICOPEPTIDE REPEAT-CONTAINING PROTEIN"/>
    <property type="match status" value="1"/>
</dbReference>
<evidence type="ECO:0000256" key="1">
    <source>
        <dbReference type="ARBA" id="ARBA00022737"/>
    </source>
</evidence>
<organism evidence="3 4">
    <name type="scientific">Dillenia turbinata</name>
    <dbReference type="NCBI Taxonomy" id="194707"/>
    <lineage>
        <taxon>Eukaryota</taxon>
        <taxon>Viridiplantae</taxon>
        <taxon>Streptophyta</taxon>
        <taxon>Embryophyta</taxon>
        <taxon>Tracheophyta</taxon>
        <taxon>Spermatophyta</taxon>
        <taxon>Magnoliopsida</taxon>
        <taxon>eudicotyledons</taxon>
        <taxon>Gunneridae</taxon>
        <taxon>Pentapetalae</taxon>
        <taxon>Dilleniales</taxon>
        <taxon>Dilleniaceae</taxon>
        <taxon>Dillenia</taxon>
    </lineage>
</organism>